<dbReference type="RefSeq" id="WP_130856169.1">
    <property type="nucleotide sequence ID" value="NZ_JBHLWO010000001.1"/>
</dbReference>
<dbReference type="InterPro" id="IPR020449">
    <property type="entry name" value="Tscrpt_reg_AraC-type_HTH"/>
</dbReference>
<evidence type="ECO:0000256" key="3">
    <source>
        <dbReference type="ARBA" id="ARBA00023163"/>
    </source>
</evidence>
<evidence type="ECO:0000313" key="5">
    <source>
        <dbReference type="EMBL" id="MFC0318075.1"/>
    </source>
</evidence>
<dbReference type="SUPFAM" id="SSF51215">
    <property type="entry name" value="Regulatory protein AraC"/>
    <property type="match status" value="1"/>
</dbReference>
<accession>A0ABV6HGS4</accession>
<sequence>MPLNPKLTRIQGHNRIKEALILDAECYIILWITGGKGVLKIDCEEYELITNRVFYMMPGQKVSFVKLPQTGYILHFTEEFLINSTENRGKNILLEWLFIPQVFFDPDDIQLLDFKSLWEILERNWKQESLGFLIAKLINLIWVYPQAIQMRSRDSRLLKEEWTLIKHLKRNVELYYKERKDSSFYAKELNVPLWRLNKIARQVLGSSVHDIVLARTLLEAKRLLTTTRRSIKEINFELGFKDPSYFNKVFKRLCGVSPSTYRTQERRSD</sequence>
<keyword evidence="3" id="KW-0804">Transcription</keyword>
<reference evidence="5 6" key="1">
    <citation type="submission" date="2024-09" db="EMBL/GenBank/DDBJ databases">
        <authorList>
            <person name="Sun Q."/>
            <person name="Mori K."/>
        </authorList>
    </citation>
    <scope>NUCLEOTIDE SEQUENCE [LARGE SCALE GENOMIC DNA]</scope>
    <source>
        <strain evidence="5 6">CCM 7765</strain>
    </source>
</reference>
<evidence type="ECO:0000313" key="6">
    <source>
        <dbReference type="Proteomes" id="UP001589774"/>
    </source>
</evidence>
<dbReference type="InterPro" id="IPR009057">
    <property type="entry name" value="Homeodomain-like_sf"/>
</dbReference>
<evidence type="ECO:0000256" key="2">
    <source>
        <dbReference type="ARBA" id="ARBA00023125"/>
    </source>
</evidence>
<dbReference type="Proteomes" id="UP001589774">
    <property type="component" value="Unassembled WGS sequence"/>
</dbReference>
<organism evidence="5 6">
    <name type="scientific">Olivibacter oleidegradans</name>
    <dbReference type="NCBI Taxonomy" id="760123"/>
    <lineage>
        <taxon>Bacteria</taxon>
        <taxon>Pseudomonadati</taxon>
        <taxon>Bacteroidota</taxon>
        <taxon>Sphingobacteriia</taxon>
        <taxon>Sphingobacteriales</taxon>
        <taxon>Sphingobacteriaceae</taxon>
        <taxon>Olivibacter</taxon>
    </lineage>
</organism>
<protein>
    <submittedName>
        <fullName evidence="5">Helix-turn-helix transcriptional regulator</fullName>
    </submittedName>
</protein>
<dbReference type="Gene3D" id="1.10.10.60">
    <property type="entry name" value="Homeodomain-like"/>
    <property type="match status" value="1"/>
</dbReference>
<dbReference type="SMART" id="SM00342">
    <property type="entry name" value="HTH_ARAC"/>
    <property type="match status" value="1"/>
</dbReference>
<dbReference type="InterPro" id="IPR018060">
    <property type="entry name" value="HTH_AraC"/>
</dbReference>
<dbReference type="PROSITE" id="PS01124">
    <property type="entry name" value="HTH_ARAC_FAMILY_2"/>
    <property type="match status" value="1"/>
</dbReference>
<dbReference type="EMBL" id="JBHLWO010000001">
    <property type="protein sequence ID" value="MFC0318075.1"/>
    <property type="molecule type" value="Genomic_DNA"/>
</dbReference>
<evidence type="ECO:0000256" key="1">
    <source>
        <dbReference type="ARBA" id="ARBA00023015"/>
    </source>
</evidence>
<gene>
    <name evidence="5" type="ORF">ACFFI0_07130</name>
</gene>
<dbReference type="Pfam" id="PF12833">
    <property type="entry name" value="HTH_18"/>
    <property type="match status" value="1"/>
</dbReference>
<keyword evidence="2" id="KW-0238">DNA-binding</keyword>
<dbReference type="PANTHER" id="PTHR43280">
    <property type="entry name" value="ARAC-FAMILY TRANSCRIPTIONAL REGULATOR"/>
    <property type="match status" value="1"/>
</dbReference>
<dbReference type="SUPFAM" id="SSF46689">
    <property type="entry name" value="Homeodomain-like"/>
    <property type="match status" value="1"/>
</dbReference>
<dbReference type="PANTHER" id="PTHR43280:SF32">
    <property type="entry name" value="TRANSCRIPTIONAL REGULATORY PROTEIN"/>
    <property type="match status" value="1"/>
</dbReference>
<dbReference type="PRINTS" id="PR00032">
    <property type="entry name" value="HTHARAC"/>
</dbReference>
<proteinExistence type="predicted"/>
<dbReference type="InterPro" id="IPR037923">
    <property type="entry name" value="HTH-like"/>
</dbReference>
<evidence type="ECO:0000259" key="4">
    <source>
        <dbReference type="PROSITE" id="PS01124"/>
    </source>
</evidence>
<comment type="caution">
    <text evidence="5">The sequence shown here is derived from an EMBL/GenBank/DDBJ whole genome shotgun (WGS) entry which is preliminary data.</text>
</comment>
<keyword evidence="1" id="KW-0805">Transcription regulation</keyword>
<keyword evidence="6" id="KW-1185">Reference proteome</keyword>
<name>A0ABV6HGS4_9SPHI</name>
<feature type="domain" description="HTH araC/xylS-type" evidence="4">
    <location>
        <begin position="166"/>
        <end position="264"/>
    </location>
</feature>